<evidence type="ECO:0000313" key="2">
    <source>
        <dbReference type="Proteomes" id="UP001057402"/>
    </source>
</evidence>
<protein>
    <submittedName>
        <fullName evidence="1">Uncharacterized protein</fullName>
    </submittedName>
</protein>
<sequence>MKVSRFNKGHQKLSTQGQQARRSSTQAKPPLTTSRKTPSSTTRSEVKSNERDNARRCFKCQGIGHMASECPSRRNVVIREVSDGEEEFDENVDPVWDAEEIEEYPDEGELFVIRKSVKRDTGERGESKGKYFPHQMHSRKKSLLGDQRKLHQRHVEDVGRKLKLPIEAHPHPYRLQWLNKESDV</sequence>
<reference evidence="2" key="1">
    <citation type="journal article" date="2023" name="Front. Plant Sci.">
        <title>Chromosomal-level genome assembly of Melastoma candidum provides insights into trichome evolution.</title>
        <authorList>
            <person name="Zhong Y."/>
            <person name="Wu W."/>
            <person name="Sun C."/>
            <person name="Zou P."/>
            <person name="Liu Y."/>
            <person name="Dai S."/>
            <person name="Zhou R."/>
        </authorList>
    </citation>
    <scope>NUCLEOTIDE SEQUENCE [LARGE SCALE GENOMIC DNA]</scope>
</reference>
<evidence type="ECO:0000313" key="1">
    <source>
        <dbReference type="EMBL" id="KAI4387325.1"/>
    </source>
</evidence>
<gene>
    <name evidence="1" type="ORF">MLD38_005166</name>
</gene>
<dbReference type="Proteomes" id="UP001057402">
    <property type="component" value="Chromosome 2"/>
</dbReference>
<organism evidence="1 2">
    <name type="scientific">Melastoma candidum</name>
    <dbReference type="NCBI Taxonomy" id="119954"/>
    <lineage>
        <taxon>Eukaryota</taxon>
        <taxon>Viridiplantae</taxon>
        <taxon>Streptophyta</taxon>
        <taxon>Embryophyta</taxon>
        <taxon>Tracheophyta</taxon>
        <taxon>Spermatophyta</taxon>
        <taxon>Magnoliopsida</taxon>
        <taxon>eudicotyledons</taxon>
        <taxon>Gunneridae</taxon>
        <taxon>Pentapetalae</taxon>
        <taxon>rosids</taxon>
        <taxon>malvids</taxon>
        <taxon>Myrtales</taxon>
        <taxon>Melastomataceae</taxon>
        <taxon>Melastomatoideae</taxon>
        <taxon>Melastomateae</taxon>
        <taxon>Melastoma</taxon>
    </lineage>
</organism>
<proteinExistence type="predicted"/>
<comment type="caution">
    <text evidence="1">The sequence shown here is derived from an EMBL/GenBank/DDBJ whole genome shotgun (WGS) entry which is preliminary data.</text>
</comment>
<accession>A0ACB9S806</accession>
<name>A0ACB9S806_9MYRT</name>
<dbReference type="EMBL" id="CM042881">
    <property type="protein sequence ID" value="KAI4387325.1"/>
    <property type="molecule type" value="Genomic_DNA"/>
</dbReference>
<keyword evidence="2" id="KW-1185">Reference proteome</keyword>